<evidence type="ECO:0000256" key="2">
    <source>
        <dbReference type="ARBA" id="ARBA00022695"/>
    </source>
</evidence>
<dbReference type="InterPro" id="IPR050065">
    <property type="entry name" value="GlmU-like"/>
</dbReference>
<keyword evidence="1" id="KW-0808">Transferase</keyword>
<organism evidence="4 5">
    <name type="scientific">Reichenbachiella carrageenanivorans</name>
    <dbReference type="NCBI Taxonomy" id="2979869"/>
    <lineage>
        <taxon>Bacteria</taxon>
        <taxon>Pseudomonadati</taxon>
        <taxon>Bacteroidota</taxon>
        <taxon>Cytophagia</taxon>
        <taxon>Cytophagales</taxon>
        <taxon>Reichenbachiellaceae</taxon>
        <taxon>Reichenbachiella</taxon>
    </lineage>
</organism>
<name>A0ABY6D0W5_9BACT</name>
<evidence type="ECO:0000256" key="1">
    <source>
        <dbReference type="ARBA" id="ARBA00022679"/>
    </source>
</evidence>
<keyword evidence="2 4" id="KW-0548">Nucleotidyltransferase</keyword>
<dbReference type="InterPro" id="IPR025877">
    <property type="entry name" value="MobA-like_NTP_Trfase"/>
</dbReference>
<dbReference type="Gene3D" id="3.90.550.10">
    <property type="entry name" value="Spore Coat Polysaccharide Biosynthesis Protein SpsA, Chain A"/>
    <property type="match status" value="1"/>
</dbReference>
<dbReference type="PANTHER" id="PTHR43584">
    <property type="entry name" value="NUCLEOTIDYL TRANSFERASE"/>
    <property type="match status" value="1"/>
</dbReference>
<sequence length="238" mass="26529">MSNQTIKTAVILAAGRGTRLGDRTKEMPKGFLEVGGETLIERSIRLLKANGIEKIVVGVGHKGTAYEDIQEQYGLTIYYNDEYSTTESMYTLVCAAPHVDGDFLLLESDLLYDISALQTILNSTQANVILGSGFTNSGDEVYLHAFENGDFRYLSQDGNDKINSYAELVGICKISQDLYQKMIALPTIKKMKYEYAFNVLSPSEAIHVEKQVDLVWCEIDDEDHLKRALNLVLPKLSS</sequence>
<dbReference type="GO" id="GO:0016779">
    <property type="term" value="F:nucleotidyltransferase activity"/>
    <property type="evidence" value="ECO:0007669"/>
    <property type="project" value="UniProtKB-KW"/>
</dbReference>
<evidence type="ECO:0000313" key="4">
    <source>
        <dbReference type="EMBL" id="UXX78708.1"/>
    </source>
</evidence>
<evidence type="ECO:0000259" key="3">
    <source>
        <dbReference type="Pfam" id="PF12804"/>
    </source>
</evidence>
<dbReference type="EMBL" id="CP106735">
    <property type="protein sequence ID" value="UXX78708.1"/>
    <property type="molecule type" value="Genomic_DNA"/>
</dbReference>
<dbReference type="InterPro" id="IPR029044">
    <property type="entry name" value="Nucleotide-diphossugar_trans"/>
</dbReference>
<dbReference type="RefSeq" id="WP_263050453.1">
    <property type="nucleotide sequence ID" value="NZ_CP106735.1"/>
</dbReference>
<reference evidence="4" key="1">
    <citation type="submission" date="2022-10" db="EMBL/GenBank/DDBJ databases">
        <title>Comparative genomics and taxonomic characterization of three novel marine species of genus Reichenbachiella exhibiting antioxidant and polysaccharide degradation activities.</title>
        <authorList>
            <person name="Muhammad N."/>
            <person name="Lee Y.-J."/>
            <person name="Ko J."/>
            <person name="Kim S.-G."/>
        </authorList>
    </citation>
    <scope>NUCLEOTIDE SEQUENCE</scope>
    <source>
        <strain evidence="4">Wsw4-B4</strain>
    </source>
</reference>
<dbReference type="CDD" id="cd02523">
    <property type="entry name" value="PC_cytidylyltransferase"/>
    <property type="match status" value="1"/>
</dbReference>
<keyword evidence="5" id="KW-1185">Reference proteome</keyword>
<evidence type="ECO:0000313" key="5">
    <source>
        <dbReference type="Proteomes" id="UP001062165"/>
    </source>
</evidence>
<feature type="domain" description="MobA-like NTP transferase" evidence="3">
    <location>
        <begin position="9"/>
        <end position="123"/>
    </location>
</feature>
<protein>
    <submittedName>
        <fullName evidence="4">Phosphocholine cytidylyltransferase family protein</fullName>
    </submittedName>
</protein>
<dbReference type="PANTHER" id="PTHR43584:SF5">
    <property type="entry name" value="PROTEIN LICC"/>
    <property type="match status" value="1"/>
</dbReference>
<gene>
    <name evidence="4" type="ORF">N7E81_15215</name>
</gene>
<dbReference type="Pfam" id="PF12804">
    <property type="entry name" value="NTP_transf_3"/>
    <property type="match status" value="1"/>
</dbReference>
<dbReference type="SUPFAM" id="SSF53448">
    <property type="entry name" value="Nucleotide-diphospho-sugar transferases"/>
    <property type="match status" value="1"/>
</dbReference>
<proteinExistence type="predicted"/>
<dbReference type="Proteomes" id="UP001062165">
    <property type="component" value="Chromosome"/>
</dbReference>
<accession>A0ABY6D0W5</accession>